<accession>A0ACC2P2E3</accession>
<organism evidence="1 2">
    <name type="scientific">Eretmocerus hayati</name>
    <dbReference type="NCBI Taxonomy" id="131215"/>
    <lineage>
        <taxon>Eukaryota</taxon>
        <taxon>Metazoa</taxon>
        <taxon>Ecdysozoa</taxon>
        <taxon>Arthropoda</taxon>
        <taxon>Hexapoda</taxon>
        <taxon>Insecta</taxon>
        <taxon>Pterygota</taxon>
        <taxon>Neoptera</taxon>
        <taxon>Endopterygota</taxon>
        <taxon>Hymenoptera</taxon>
        <taxon>Apocrita</taxon>
        <taxon>Proctotrupomorpha</taxon>
        <taxon>Chalcidoidea</taxon>
        <taxon>Aphelinidae</taxon>
        <taxon>Aphelininae</taxon>
        <taxon>Eretmocerus</taxon>
    </lineage>
</organism>
<proteinExistence type="predicted"/>
<protein>
    <submittedName>
        <fullName evidence="1">Uncharacterized protein</fullName>
    </submittedName>
</protein>
<dbReference type="EMBL" id="CM056742">
    <property type="protein sequence ID" value="KAJ8676991.1"/>
    <property type="molecule type" value="Genomic_DNA"/>
</dbReference>
<evidence type="ECO:0000313" key="2">
    <source>
        <dbReference type="Proteomes" id="UP001239111"/>
    </source>
</evidence>
<reference evidence="1" key="1">
    <citation type="submission" date="2023-04" db="EMBL/GenBank/DDBJ databases">
        <title>A chromosome-level genome assembly of the parasitoid wasp Eretmocerus hayati.</title>
        <authorList>
            <person name="Zhong Y."/>
            <person name="Liu S."/>
            <person name="Liu Y."/>
        </authorList>
    </citation>
    <scope>NUCLEOTIDE SEQUENCE</scope>
    <source>
        <strain evidence="1">ZJU_SS_LIU_2023</strain>
    </source>
</reference>
<name>A0ACC2P2E3_9HYME</name>
<evidence type="ECO:0000313" key="1">
    <source>
        <dbReference type="EMBL" id="KAJ8676991.1"/>
    </source>
</evidence>
<sequence length="219" mass="24962">MTVNGFWRMWPKLLQQRPRSSTEISTARLLEDPKNYFWAVSQLSTIGSGSRCSGSHCGGWSMNIFIGDDALCSVRRQICVLVMDGSRRRRDGRNVEVSNRLRRRFRWQSLTTNRRSSLCGFGSCGCRGNRFVAQARRIDAYLRCGSLVRCICKNCKASSRHRYYYLAPAGYLKLSLLPLSSMFQATLVFPAVVLHRPPAYPPSFWEDHPRASISTPKDV</sequence>
<dbReference type="Proteomes" id="UP001239111">
    <property type="component" value="Chromosome 2"/>
</dbReference>
<comment type="caution">
    <text evidence="1">The sequence shown here is derived from an EMBL/GenBank/DDBJ whole genome shotgun (WGS) entry which is preliminary data.</text>
</comment>
<keyword evidence="2" id="KW-1185">Reference proteome</keyword>
<gene>
    <name evidence="1" type="ORF">QAD02_012778</name>
</gene>